<keyword evidence="10" id="KW-1185">Reference proteome</keyword>
<feature type="region of interest" description="Disordered" evidence="4">
    <location>
        <begin position="839"/>
        <end position="878"/>
    </location>
</feature>
<dbReference type="EC" id="3.2.1.40" evidence="2"/>
<proteinExistence type="predicted"/>
<feature type="domain" description="Alpha-L-rhamnosidase six-hairpin glycosidase" evidence="7">
    <location>
        <begin position="444"/>
        <end position="769"/>
    </location>
</feature>
<evidence type="ECO:0000313" key="10">
    <source>
        <dbReference type="Proteomes" id="UP001183615"/>
    </source>
</evidence>
<dbReference type="Gene3D" id="2.60.420.10">
    <property type="entry name" value="Maltose phosphorylase, domain 3"/>
    <property type="match status" value="1"/>
</dbReference>
<dbReference type="Gene3D" id="2.60.120.260">
    <property type="entry name" value="Galactose-binding domain-like"/>
    <property type="match status" value="2"/>
</dbReference>
<evidence type="ECO:0000256" key="3">
    <source>
        <dbReference type="ARBA" id="ARBA00022801"/>
    </source>
</evidence>
<dbReference type="RefSeq" id="WP_311618971.1">
    <property type="nucleotide sequence ID" value="NZ_JAVREV010000010.1"/>
</dbReference>
<reference evidence="10" key="1">
    <citation type="submission" date="2023-07" db="EMBL/GenBank/DDBJ databases">
        <title>30 novel species of actinomycetes from the DSMZ collection.</title>
        <authorList>
            <person name="Nouioui I."/>
        </authorList>
    </citation>
    <scope>NUCLEOTIDE SEQUENCE [LARGE SCALE GENOMIC DNA]</scope>
    <source>
        <strain evidence="10">DSM 41886</strain>
    </source>
</reference>
<dbReference type="SUPFAM" id="SSF48208">
    <property type="entry name" value="Six-hairpin glycosidases"/>
    <property type="match status" value="1"/>
</dbReference>
<dbReference type="EMBL" id="JAVREV010000010">
    <property type="protein sequence ID" value="MDT0444720.1"/>
    <property type="molecule type" value="Genomic_DNA"/>
</dbReference>
<evidence type="ECO:0000313" key="9">
    <source>
        <dbReference type="EMBL" id="MDT0444720.1"/>
    </source>
</evidence>
<dbReference type="PANTHER" id="PTHR33307">
    <property type="entry name" value="ALPHA-RHAMNOSIDASE (EUROFUNG)"/>
    <property type="match status" value="1"/>
</dbReference>
<evidence type="ECO:0000259" key="6">
    <source>
        <dbReference type="Pfam" id="PF08531"/>
    </source>
</evidence>
<dbReference type="Pfam" id="PF17389">
    <property type="entry name" value="Bac_rhamnosid6H"/>
    <property type="match status" value="1"/>
</dbReference>
<dbReference type="GO" id="GO:0016787">
    <property type="term" value="F:hydrolase activity"/>
    <property type="evidence" value="ECO:0007669"/>
    <property type="project" value="UniProtKB-KW"/>
</dbReference>
<evidence type="ECO:0000259" key="5">
    <source>
        <dbReference type="Pfam" id="PF05592"/>
    </source>
</evidence>
<dbReference type="Pfam" id="PF05592">
    <property type="entry name" value="Bac_rhamnosid"/>
    <property type="match status" value="1"/>
</dbReference>
<name>A0ABU2SAL5_9ACTN</name>
<evidence type="ECO:0000256" key="1">
    <source>
        <dbReference type="ARBA" id="ARBA00001445"/>
    </source>
</evidence>
<organism evidence="9 10">
    <name type="scientific">Streptomyces johnsoniae</name>
    <dbReference type="NCBI Taxonomy" id="3075532"/>
    <lineage>
        <taxon>Bacteria</taxon>
        <taxon>Bacillati</taxon>
        <taxon>Actinomycetota</taxon>
        <taxon>Actinomycetes</taxon>
        <taxon>Kitasatosporales</taxon>
        <taxon>Streptomycetaceae</taxon>
        <taxon>Streptomyces</taxon>
    </lineage>
</organism>
<protein>
    <recommendedName>
        <fullName evidence="2">alpha-L-rhamnosidase</fullName>
        <ecNumber evidence="2">3.2.1.40</ecNumber>
    </recommendedName>
</protein>
<keyword evidence="3 9" id="KW-0378">Hydrolase</keyword>
<sequence length="878" mass="94485">MAKAPAAPTHLRTGYLTDPLGIDAERPDLSWRPAAGRQRAYRIQVASTPGRLTGGEPDLWDSGRVAGERGVAVPYAGHPLGSGRRACWRVRVWDEDGTASAWSRTAGWETGLLEPADWGGARWVTAPEWAPPATEEHDPDRAMPLLARDFHLDAPLRRARLYATALGVYVPTVNGRRIAAAELEPGYTAYDKRLLYATYDITGALRAGANTVGFRLAGGIAHVPDVPGRYQKLHVSYGLPRLLAVLRVEAEDGSVTTLVTDESWRTAPGPVTLSDWFGGEEYDARRERPGWDAPGAAARAGWRPAVAVPAPDVALTARAHPPVEVVEELTAVSVDEPQPGVHVVDFGVNIAGRPELRVAGPAGTTVTLRPAELLNDDGTVNQRFTGRPCYDAYTLRGDAAGAEEVWHPVTVYHGFRYVQVEGLPGPATTATVRAQVLRAANPPAGGFDCSDELITGIHRLVDRAVQSNMYSVLTDCPHREKLGWLEETHLVFPAVADNYDVAAYYRKLVRDMADAQTASGLVPGIAPEYTVFADKFRDDPNWGGAIVLAPWLLYRRYGDTPTLRAHYPHMERYLDHLASRADGDLLSHGLGDWMSFDNSTPKAVTATYAYHRLATAMGRIAAVLGREGDARDYAALADRVGRAFHLAFFDAGRHTYATGSQAADALALELGVVPPAERDAVLAHLVAAIRAEGDHVTVGEIALPSLLRVLSAHGRDDVVHDLVTRTDSPSYGYQIAHGATALTERWDGPTRGSSQNHFMLGAIQEWLTASLAGIRQADDSVAFDRIVIRPAPVGDLTHVDAWYDTPRGRVRSSWRRPPGGGFLLDVTVPSGAPARVEVPLPGGAAPAPAPPGARALGAEGDRAVYEAGPGTTRFSAGE</sequence>
<dbReference type="InterPro" id="IPR035396">
    <property type="entry name" value="Bac_rhamnosid6H"/>
</dbReference>
<gene>
    <name evidence="9" type="ORF">RM779_19255</name>
</gene>
<dbReference type="Gene3D" id="2.60.40.10">
    <property type="entry name" value="Immunoglobulins"/>
    <property type="match status" value="1"/>
</dbReference>
<dbReference type="PANTHER" id="PTHR33307:SF11">
    <property type="entry name" value="ALPHA-L-RHAMNOSIDASE"/>
    <property type="match status" value="1"/>
</dbReference>
<feature type="compositionally biased region" description="Low complexity" evidence="4">
    <location>
        <begin position="839"/>
        <end position="858"/>
    </location>
</feature>
<evidence type="ECO:0000256" key="2">
    <source>
        <dbReference type="ARBA" id="ARBA00012652"/>
    </source>
</evidence>
<dbReference type="InterPro" id="IPR008902">
    <property type="entry name" value="Rhamnosid_concanavalin"/>
</dbReference>
<evidence type="ECO:0000259" key="7">
    <source>
        <dbReference type="Pfam" id="PF17389"/>
    </source>
</evidence>
<comment type="caution">
    <text evidence="9">The sequence shown here is derived from an EMBL/GenBank/DDBJ whole genome shotgun (WGS) entry which is preliminary data.</text>
</comment>
<dbReference type="InterPro" id="IPR013783">
    <property type="entry name" value="Ig-like_fold"/>
</dbReference>
<feature type="domain" description="Alpha-L-rhamnosidase C-terminal" evidence="8">
    <location>
        <begin position="773"/>
        <end position="840"/>
    </location>
</feature>
<accession>A0ABU2SAL5</accession>
<dbReference type="InterPro" id="IPR012341">
    <property type="entry name" value="6hp_glycosidase-like_sf"/>
</dbReference>
<feature type="domain" description="Alpha-L-rhamnosidase concanavalin-like" evidence="5">
    <location>
        <begin position="338"/>
        <end position="436"/>
    </location>
</feature>
<feature type="domain" description="Bacterial alpha-L-rhamnosidase N-terminal" evidence="6">
    <location>
        <begin position="156"/>
        <end position="327"/>
    </location>
</feature>
<dbReference type="Pfam" id="PF17390">
    <property type="entry name" value="Bac_rhamnosid_C"/>
    <property type="match status" value="1"/>
</dbReference>
<dbReference type="InterPro" id="IPR013737">
    <property type="entry name" value="Bac_rhamnosid_N"/>
</dbReference>
<dbReference type="InterPro" id="IPR035398">
    <property type="entry name" value="Bac_rhamnosid_C"/>
</dbReference>
<comment type="catalytic activity">
    <reaction evidence="1">
        <text>Hydrolysis of terminal non-reducing alpha-L-rhamnose residues in alpha-L-rhamnosides.</text>
        <dbReference type="EC" id="3.2.1.40"/>
    </reaction>
</comment>
<evidence type="ECO:0000259" key="8">
    <source>
        <dbReference type="Pfam" id="PF17390"/>
    </source>
</evidence>
<dbReference type="Gene3D" id="1.50.10.10">
    <property type="match status" value="1"/>
</dbReference>
<dbReference type="Pfam" id="PF25788">
    <property type="entry name" value="Ig_Rha78A_N"/>
    <property type="match status" value="1"/>
</dbReference>
<dbReference type="PIRSF" id="PIRSF010631">
    <property type="entry name" value="A-rhamnsds"/>
    <property type="match status" value="1"/>
</dbReference>
<dbReference type="Pfam" id="PF08531">
    <property type="entry name" value="Bac_rhamnosid_N"/>
    <property type="match status" value="1"/>
</dbReference>
<dbReference type="InterPro" id="IPR016007">
    <property type="entry name" value="Alpha_rhamnosid"/>
</dbReference>
<dbReference type="Proteomes" id="UP001183615">
    <property type="component" value="Unassembled WGS sequence"/>
</dbReference>
<dbReference type="InterPro" id="IPR008928">
    <property type="entry name" value="6-hairpin_glycosidase_sf"/>
</dbReference>
<evidence type="ECO:0000256" key="4">
    <source>
        <dbReference type="SAM" id="MobiDB-lite"/>
    </source>
</evidence>